<evidence type="ECO:0000256" key="1">
    <source>
        <dbReference type="SAM" id="MobiDB-lite"/>
    </source>
</evidence>
<dbReference type="VEuPathDB" id="PlasmoDB:PVX_035190"/>
<accession>A0A565A573</accession>
<reference evidence="2" key="1">
    <citation type="submission" date="2016-07" db="EMBL/GenBank/DDBJ databases">
        <authorList>
            <consortium name="Pathogen Informatics"/>
        </authorList>
    </citation>
    <scope>NUCLEOTIDE SEQUENCE</scope>
</reference>
<dbReference type="VEuPathDB" id="PlasmoDB:PVPAM_110061600"/>
<dbReference type="VEuPathDB" id="PlasmoDB:PVPAM_050006000"/>
<evidence type="ECO:0000313" key="2">
    <source>
        <dbReference type="EMBL" id="VUZ99946.1"/>
    </source>
</evidence>
<dbReference type="VEuPathDB" id="PlasmoDB:PVX_104695"/>
<dbReference type="EMBL" id="FLZR02000021">
    <property type="protein sequence ID" value="VUZ99946.1"/>
    <property type="molecule type" value="Genomic_DNA"/>
</dbReference>
<protein>
    <submittedName>
        <fullName evidence="2">VIR protein</fullName>
    </submittedName>
</protein>
<feature type="compositionally biased region" description="Polar residues" evidence="1">
    <location>
        <begin position="233"/>
        <end position="246"/>
    </location>
</feature>
<feature type="compositionally biased region" description="Polar residues" evidence="1">
    <location>
        <begin position="254"/>
        <end position="266"/>
    </location>
</feature>
<dbReference type="AlphaFoldDB" id="A0A565A573"/>
<proteinExistence type="predicted"/>
<feature type="region of interest" description="Disordered" evidence="1">
    <location>
        <begin position="233"/>
        <end position="288"/>
    </location>
</feature>
<gene>
    <name evidence="2" type="ORF">PVP01_0006590</name>
</gene>
<dbReference type="VEuPathDB" id="PlasmoDB:PVW1_090005600"/>
<organism evidence="2">
    <name type="scientific">Plasmodium vivax</name>
    <name type="common">malaria parasite P. vivax</name>
    <dbReference type="NCBI Taxonomy" id="5855"/>
    <lineage>
        <taxon>Eukaryota</taxon>
        <taxon>Sar</taxon>
        <taxon>Alveolata</taxon>
        <taxon>Apicomplexa</taxon>
        <taxon>Aconoidasida</taxon>
        <taxon>Haemosporida</taxon>
        <taxon>Plasmodiidae</taxon>
        <taxon>Plasmodium</taxon>
        <taxon>Plasmodium (Plasmodium)</taxon>
    </lineage>
</organism>
<name>A0A565A573_PLAVI</name>
<dbReference type="OrthoDB" id="389504at2759"/>
<dbReference type="VEuPathDB" id="PlasmoDB:PVP01_0006590"/>
<dbReference type="Proteomes" id="UP000220605">
    <property type="component" value="Unassembled WGS sequence"/>
</dbReference>
<sequence>MTYPCRETYDGYPSYECYKKIKYEFVERTLVISSNITEFEEKHASLIGQKFNQLSEVFTNLKKHLSNGAIFASSSIYDGQGICNYISYLLCDGISKQKGECVEETFNKFKEYVDIYNGSTGNNICRNIFKYLKDNEFQKMKALYELYDRYTPLSYPFIQWDKNNCSNISILVYLYNAFIRNYKSGSLKFNTILTDFQGLMNNIVSKATPHCQGMDLTVRNPVLFEKPVVKALQPQSGRESMQSQGATADDTGRSKTSGVTSLPTSEVSEELRQNPPQAKGPEVSDTLRVTTTLVSHTSGEEYPHKTLEYSKQDNPLEKIKSYVSEGSHGPGISYGEESSYEPREYLRTNSTLSLREENVESTDLKESVLRIEDVGLLGKIQNTISGIVSEVEPAPILENSHHAKGPELSDTLKSTETLDTYKVREEEYPRDTLEYSEQHNPLRRVASYVSHRSHGPGRSYEPREYLGTNSTLPIGEEKIESTDLKESVLRNEDVSVLGKIQNTLSGIVSEVEPAPILGVSGGMGALFLLFKYTPVGTFFRGGRRINNRIPRTFYGQFPGGLAGYDELYYGALGADPINISYRAGME</sequence>